<protein>
    <submittedName>
        <fullName evidence="1">Uncharacterized protein</fullName>
    </submittedName>
</protein>
<organism evidence="1 2">
    <name type="scientific">Datura stramonium</name>
    <name type="common">Jimsonweed</name>
    <name type="synonym">Common thornapple</name>
    <dbReference type="NCBI Taxonomy" id="4076"/>
    <lineage>
        <taxon>Eukaryota</taxon>
        <taxon>Viridiplantae</taxon>
        <taxon>Streptophyta</taxon>
        <taxon>Embryophyta</taxon>
        <taxon>Tracheophyta</taxon>
        <taxon>Spermatophyta</taxon>
        <taxon>Magnoliopsida</taxon>
        <taxon>eudicotyledons</taxon>
        <taxon>Gunneridae</taxon>
        <taxon>Pentapetalae</taxon>
        <taxon>asterids</taxon>
        <taxon>lamiids</taxon>
        <taxon>Solanales</taxon>
        <taxon>Solanaceae</taxon>
        <taxon>Solanoideae</taxon>
        <taxon>Datureae</taxon>
        <taxon>Datura</taxon>
    </lineage>
</organism>
<name>A0ABS8VCH8_DATST</name>
<dbReference type="EMBL" id="JACEIK010004235">
    <property type="protein sequence ID" value="MCD9644733.1"/>
    <property type="molecule type" value="Genomic_DNA"/>
</dbReference>
<proteinExistence type="predicted"/>
<dbReference type="Proteomes" id="UP000823775">
    <property type="component" value="Unassembled WGS sequence"/>
</dbReference>
<reference evidence="1 2" key="1">
    <citation type="journal article" date="2021" name="BMC Genomics">
        <title>Datura genome reveals duplications of psychoactive alkaloid biosynthetic genes and high mutation rate following tissue culture.</title>
        <authorList>
            <person name="Rajewski A."/>
            <person name="Carter-House D."/>
            <person name="Stajich J."/>
            <person name="Litt A."/>
        </authorList>
    </citation>
    <scope>NUCLEOTIDE SEQUENCE [LARGE SCALE GENOMIC DNA]</scope>
    <source>
        <strain evidence="1">AR-01</strain>
    </source>
</reference>
<accession>A0ABS8VCH8</accession>
<comment type="caution">
    <text evidence="1">The sequence shown here is derived from an EMBL/GenBank/DDBJ whole genome shotgun (WGS) entry which is preliminary data.</text>
</comment>
<keyword evidence="2" id="KW-1185">Reference proteome</keyword>
<evidence type="ECO:0000313" key="2">
    <source>
        <dbReference type="Proteomes" id="UP000823775"/>
    </source>
</evidence>
<sequence length="73" mass="8627">MRIGKVMGERDLNPTLSLSLSLSINFSVAGTTTPLFDRFNFFRFELSAYWRYLRLVQRIVRQTCNVNSRDFFL</sequence>
<gene>
    <name evidence="1" type="ORF">HAX54_033155</name>
</gene>
<evidence type="ECO:0000313" key="1">
    <source>
        <dbReference type="EMBL" id="MCD9644733.1"/>
    </source>
</evidence>